<dbReference type="InterPro" id="IPR003848">
    <property type="entry name" value="DUF218"/>
</dbReference>
<accession>A0A094R2N2</accession>
<name>A0A094R2N2_9ZZZZ</name>
<reference evidence="2" key="1">
    <citation type="submission" date="2014-06" db="EMBL/GenBank/DDBJ databases">
        <title>Key roles for freshwater Actinobacteria revealed by deep metagenomic sequencing.</title>
        <authorList>
            <person name="Ghai R."/>
            <person name="Mizuno C.M."/>
            <person name="Picazo A."/>
            <person name="Camacho A."/>
            <person name="Rodriguez-Valera F."/>
        </authorList>
    </citation>
    <scope>NUCLEOTIDE SEQUENCE</scope>
</reference>
<organism evidence="2">
    <name type="scientific">freshwater metagenome</name>
    <dbReference type="NCBI Taxonomy" id="449393"/>
    <lineage>
        <taxon>unclassified sequences</taxon>
        <taxon>metagenomes</taxon>
        <taxon>ecological metagenomes</taxon>
    </lineage>
</organism>
<evidence type="ECO:0000313" key="2">
    <source>
        <dbReference type="EMBL" id="KGA21246.1"/>
    </source>
</evidence>
<dbReference type="CDD" id="cd06259">
    <property type="entry name" value="YdcF-like"/>
    <property type="match status" value="1"/>
</dbReference>
<proteinExistence type="predicted"/>
<sequence>MLGDVRYIIVLANEMDASGALNVESTDRADYAGKLALDYPQARLITPGWGYRSDSEIRIGDSMKGLIVERFKISPDNIVSHLDSKDTVGDAVFCREFLDVTGSSYSLEIVTSDYHCNRAQKIFRFVFGELVEIGIHAVSTENPESKFEAEILSTDAFQRTFAGIAPGDFTATKERLFQAHPLYVEDR</sequence>
<comment type="caution">
    <text evidence="2">The sequence shown here is derived from an EMBL/GenBank/DDBJ whole genome shotgun (WGS) entry which is preliminary data.</text>
</comment>
<dbReference type="EMBL" id="JNSL01000010">
    <property type="protein sequence ID" value="KGA21246.1"/>
    <property type="molecule type" value="Genomic_DNA"/>
</dbReference>
<gene>
    <name evidence="2" type="ORF">GM51_2920</name>
</gene>
<evidence type="ECO:0000259" key="1">
    <source>
        <dbReference type="Pfam" id="PF02698"/>
    </source>
</evidence>
<dbReference type="Pfam" id="PF02698">
    <property type="entry name" value="DUF218"/>
    <property type="match status" value="1"/>
</dbReference>
<feature type="domain" description="DUF218" evidence="1">
    <location>
        <begin position="7"/>
        <end position="132"/>
    </location>
</feature>
<protein>
    <recommendedName>
        <fullName evidence="1">DUF218 domain-containing protein</fullName>
    </recommendedName>
</protein>
<dbReference type="AlphaFoldDB" id="A0A094R2N2"/>